<sequence length="377" mass="41656">MEVRAIAKRRLPRGIFEYIDRGAEDERALKSNRLAFDRVKIRPYVLRGAATPRSTSVCLFGSEFVTPLIVSPTAFAGLVHYRGEIELARAAADFGIPFCAATEAITSVEEIARASPVPVWFQLYLWDNQAVSYELMDKAWTTGSRTLVLTVDTPVMPKREFNRRNGFDIPFRLSSKNIFDVALHPVWACGVLGRYLVTSGLPNFANYPQKYRKNLLRRGGAPSLNLMPELNWDHVRHVREHWKGTLVIKGILRKEDAHKAADIGAEGVVISNHGGRMFDSAVPPIEVLKEIADSVGHELTVLADSSIQRGSDIFKLIAAGAKAVLVGRSMLYATAAGGRQGAMQMMQILSDELAMTMDLSGCRTLADIDESMLVRGV</sequence>
<feature type="binding site" evidence="7">
    <location>
        <position position="273"/>
    </location>
    <ligand>
        <name>glyoxylate</name>
        <dbReference type="ChEBI" id="CHEBI:36655"/>
    </ligand>
</feature>
<evidence type="ECO:0000256" key="3">
    <source>
        <dbReference type="ARBA" id="ARBA00022643"/>
    </source>
</evidence>
<dbReference type="Proteomes" id="UP000094412">
    <property type="component" value="Unassembled WGS sequence"/>
</dbReference>
<dbReference type="SUPFAM" id="SSF51395">
    <property type="entry name" value="FMN-linked oxidoreductases"/>
    <property type="match status" value="1"/>
</dbReference>
<dbReference type="InterPro" id="IPR013785">
    <property type="entry name" value="Aldolase_TIM"/>
</dbReference>
<dbReference type="Pfam" id="PF01070">
    <property type="entry name" value="FMN_dh"/>
    <property type="match status" value="1"/>
</dbReference>
<accession>A0A1C2E3M0</accession>
<dbReference type="PROSITE" id="PS51349">
    <property type="entry name" value="FMN_HYDROXY_ACID_DH_2"/>
    <property type="match status" value="1"/>
</dbReference>
<dbReference type="CDD" id="cd02809">
    <property type="entry name" value="alpha_hydroxyacid_oxid_FMN"/>
    <property type="match status" value="1"/>
</dbReference>
<feature type="binding site" evidence="7">
    <location>
        <position position="124"/>
    </location>
    <ligand>
        <name>glyoxylate</name>
        <dbReference type="ChEBI" id="CHEBI:36655"/>
    </ligand>
</feature>
<keyword evidence="3 7" id="KW-0288">FMN</keyword>
<dbReference type="GO" id="GO:0010181">
    <property type="term" value="F:FMN binding"/>
    <property type="evidence" value="ECO:0007669"/>
    <property type="project" value="InterPro"/>
</dbReference>
<dbReference type="InterPro" id="IPR012133">
    <property type="entry name" value="Alpha-hydoxy_acid_DH_FMN"/>
</dbReference>
<comment type="similarity">
    <text evidence="5">Belongs to the FMN-dependent alpha-hydroxy acid dehydrogenase family.</text>
</comment>
<evidence type="ECO:0000256" key="7">
    <source>
        <dbReference type="PIRSR" id="PIRSR000138-2"/>
    </source>
</evidence>
<feature type="domain" description="FMN hydroxy acid dehydrogenase" evidence="8">
    <location>
        <begin position="1"/>
        <end position="377"/>
    </location>
</feature>
<dbReference type="AlphaFoldDB" id="A0A1C2E3M0"/>
<feature type="binding site" evidence="7">
    <location>
        <position position="249"/>
    </location>
    <ligand>
        <name>FMN</name>
        <dbReference type="ChEBI" id="CHEBI:58210"/>
    </ligand>
</feature>
<proteinExistence type="inferred from homology"/>
<feature type="binding site" evidence="7">
    <location>
        <begin position="72"/>
        <end position="74"/>
    </location>
    <ligand>
        <name>FMN</name>
        <dbReference type="ChEBI" id="CHEBI:58210"/>
    </ligand>
</feature>
<evidence type="ECO:0000256" key="1">
    <source>
        <dbReference type="ARBA" id="ARBA00001917"/>
    </source>
</evidence>
<protein>
    <recommendedName>
        <fullName evidence="8">FMN hydroxy acid dehydrogenase domain-containing protein</fullName>
    </recommendedName>
</protein>
<keyword evidence="10" id="KW-1185">Reference proteome</keyword>
<feature type="binding site" evidence="7">
    <location>
        <position position="122"/>
    </location>
    <ligand>
        <name>FMN</name>
        <dbReference type="ChEBI" id="CHEBI:58210"/>
    </ligand>
</feature>
<evidence type="ECO:0000313" key="10">
    <source>
        <dbReference type="Proteomes" id="UP000094412"/>
    </source>
</evidence>
<dbReference type="Gene3D" id="3.20.20.70">
    <property type="entry name" value="Aldolase class I"/>
    <property type="match status" value="1"/>
</dbReference>
<dbReference type="EMBL" id="MDEO01000028">
    <property type="protein sequence ID" value="OCX21591.1"/>
    <property type="molecule type" value="Genomic_DNA"/>
</dbReference>
<feature type="binding site" evidence="7">
    <location>
        <begin position="327"/>
        <end position="328"/>
    </location>
    <ligand>
        <name>FMN</name>
        <dbReference type="ChEBI" id="CHEBI:58210"/>
    </ligand>
</feature>
<feature type="binding site" evidence="7">
    <location>
        <position position="18"/>
    </location>
    <ligand>
        <name>glyoxylate</name>
        <dbReference type="ChEBI" id="CHEBI:36655"/>
    </ligand>
</feature>
<dbReference type="PANTHER" id="PTHR10578">
    <property type="entry name" value="S -2-HYDROXY-ACID OXIDASE-RELATED"/>
    <property type="match status" value="1"/>
</dbReference>
<evidence type="ECO:0000313" key="9">
    <source>
        <dbReference type="EMBL" id="OCX21591.1"/>
    </source>
</evidence>
<keyword evidence="4" id="KW-0560">Oxidoreductase</keyword>
<evidence type="ECO:0000256" key="2">
    <source>
        <dbReference type="ARBA" id="ARBA00022630"/>
    </source>
</evidence>
<feature type="binding site" evidence="7">
    <location>
        <position position="276"/>
    </location>
    <ligand>
        <name>glyoxylate</name>
        <dbReference type="ChEBI" id="CHEBI:36655"/>
    </ligand>
</feature>
<keyword evidence="2 7" id="KW-0285">Flavoprotein</keyword>
<dbReference type="GO" id="GO:0004459">
    <property type="term" value="F:L-lactate dehydrogenase (NAD+) activity"/>
    <property type="evidence" value="ECO:0007669"/>
    <property type="project" value="TreeGrafter"/>
</dbReference>
<dbReference type="PIRSF" id="PIRSF000138">
    <property type="entry name" value="Al-hdrx_acd_dh"/>
    <property type="match status" value="1"/>
</dbReference>
<evidence type="ECO:0000259" key="8">
    <source>
        <dbReference type="PROSITE" id="PS51349"/>
    </source>
</evidence>
<dbReference type="GO" id="GO:0005886">
    <property type="term" value="C:plasma membrane"/>
    <property type="evidence" value="ECO:0007669"/>
    <property type="project" value="TreeGrafter"/>
</dbReference>
<evidence type="ECO:0000256" key="6">
    <source>
        <dbReference type="PIRSR" id="PIRSR000138-1"/>
    </source>
</evidence>
<evidence type="ECO:0000256" key="5">
    <source>
        <dbReference type="ARBA" id="ARBA00024042"/>
    </source>
</evidence>
<dbReference type="PANTHER" id="PTHR10578:SF107">
    <property type="entry name" value="2-HYDROXYACID OXIDASE 1"/>
    <property type="match status" value="1"/>
</dbReference>
<comment type="caution">
    <text evidence="9">The sequence shown here is derived from an EMBL/GenBank/DDBJ whole genome shotgun (WGS) entry which is preliminary data.</text>
</comment>
<dbReference type="GO" id="GO:0009060">
    <property type="term" value="P:aerobic respiration"/>
    <property type="evidence" value="ECO:0007669"/>
    <property type="project" value="TreeGrafter"/>
</dbReference>
<feature type="binding site" evidence="7">
    <location>
        <position position="159"/>
    </location>
    <ligand>
        <name>glyoxylate</name>
        <dbReference type="ChEBI" id="CHEBI:36655"/>
    </ligand>
</feature>
<feature type="active site" description="Proton acceptor" evidence="6">
    <location>
        <position position="273"/>
    </location>
</feature>
<comment type="cofactor">
    <cofactor evidence="1">
        <name>FMN</name>
        <dbReference type="ChEBI" id="CHEBI:58210"/>
    </cofactor>
</comment>
<dbReference type="InterPro" id="IPR037396">
    <property type="entry name" value="FMN_HAD"/>
</dbReference>
<feature type="binding site" evidence="7">
    <location>
        <position position="271"/>
    </location>
    <ligand>
        <name>FMN</name>
        <dbReference type="ChEBI" id="CHEBI:58210"/>
    </ligand>
</feature>
<dbReference type="InterPro" id="IPR000262">
    <property type="entry name" value="FMN-dep_DH"/>
</dbReference>
<evidence type="ECO:0000256" key="4">
    <source>
        <dbReference type="ARBA" id="ARBA00023002"/>
    </source>
</evidence>
<feature type="binding site" evidence="7">
    <location>
        <position position="150"/>
    </location>
    <ligand>
        <name>FMN</name>
        <dbReference type="ChEBI" id="CHEBI:58210"/>
    </ligand>
</feature>
<organism evidence="9 10">
    <name type="scientific">Mesorhizobium hungaricum</name>
    <dbReference type="NCBI Taxonomy" id="1566387"/>
    <lineage>
        <taxon>Bacteria</taxon>
        <taxon>Pseudomonadati</taxon>
        <taxon>Pseudomonadota</taxon>
        <taxon>Alphaproteobacteria</taxon>
        <taxon>Hyphomicrobiales</taxon>
        <taxon>Phyllobacteriaceae</taxon>
        <taxon>Mesorhizobium</taxon>
    </lineage>
</organism>
<dbReference type="FunFam" id="3.20.20.70:FF:000029">
    <property type="entry name" value="L-lactate dehydrogenase"/>
    <property type="match status" value="1"/>
</dbReference>
<name>A0A1C2E3M0_9HYPH</name>
<dbReference type="STRING" id="1566387.QV13_07900"/>
<reference evidence="9 10" key="1">
    <citation type="submission" date="2016-08" db="EMBL/GenBank/DDBJ databases">
        <title>Whole genome sequence of Mesorhizobium sp. strain UASWS1009 isolated from industrial sewage.</title>
        <authorList>
            <person name="Crovadore J."/>
            <person name="Calmin G."/>
            <person name="Chablais R."/>
            <person name="Cochard B."/>
            <person name="Lefort F."/>
        </authorList>
    </citation>
    <scope>NUCLEOTIDE SEQUENCE [LARGE SCALE GENOMIC DNA]</scope>
    <source>
        <strain evidence="9 10">UASWS1009</strain>
    </source>
</reference>
<gene>
    <name evidence="9" type="ORF">QV13_07900</name>
</gene>